<dbReference type="InterPro" id="IPR006139">
    <property type="entry name" value="D-isomer_2_OHA_DH_cat_dom"/>
</dbReference>
<dbReference type="SUPFAM" id="SSF52283">
    <property type="entry name" value="Formate/glycerate dehydrogenase catalytic domain-like"/>
    <property type="match status" value="1"/>
</dbReference>
<name>A0A5C6AMQ5_9BACT</name>
<dbReference type="PROSITE" id="PS00671">
    <property type="entry name" value="D_2_HYDROXYACID_DH_3"/>
    <property type="match status" value="1"/>
</dbReference>
<dbReference type="GO" id="GO:0008720">
    <property type="term" value="F:D-lactate dehydrogenase (NAD+) activity"/>
    <property type="evidence" value="ECO:0007669"/>
    <property type="project" value="UniProtKB-EC"/>
</dbReference>
<evidence type="ECO:0000256" key="3">
    <source>
        <dbReference type="ARBA" id="ARBA00023027"/>
    </source>
</evidence>
<dbReference type="InterPro" id="IPR029752">
    <property type="entry name" value="D-isomer_DH_CS1"/>
</dbReference>
<evidence type="ECO:0000313" key="7">
    <source>
        <dbReference type="EMBL" id="TWU00282.1"/>
    </source>
</evidence>
<proteinExistence type="inferred from homology"/>
<keyword evidence="3" id="KW-0520">NAD</keyword>
<comment type="caution">
    <text evidence="7">The sequence shown here is derived from an EMBL/GenBank/DDBJ whole genome shotgun (WGS) entry which is preliminary data.</text>
</comment>
<evidence type="ECO:0000256" key="2">
    <source>
        <dbReference type="ARBA" id="ARBA00023002"/>
    </source>
</evidence>
<feature type="domain" description="D-isomer specific 2-hydroxyacid dehydrogenase NAD-binding" evidence="6">
    <location>
        <begin position="110"/>
        <end position="297"/>
    </location>
</feature>
<dbReference type="Proteomes" id="UP000317421">
    <property type="component" value="Unassembled WGS sequence"/>
</dbReference>
<keyword evidence="2 4" id="KW-0560">Oxidoreductase</keyword>
<dbReference type="InterPro" id="IPR029753">
    <property type="entry name" value="D-isomer_DH_CS"/>
</dbReference>
<evidence type="ECO:0000313" key="8">
    <source>
        <dbReference type="Proteomes" id="UP000317421"/>
    </source>
</evidence>
<dbReference type="PANTHER" id="PTHR43026:SF1">
    <property type="entry name" value="2-HYDROXYACID DEHYDROGENASE HOMOLOG 1-RELATED"/>
    <property type="match status" value="1"/>
</dbReference>
<evidence type="ECO:0000256" key="4">
    <source>
        <dbReference type="RuleBase" id="RU003719"/>
    </source>
</evidence>
<dbReference type="InterPro" id="IPR006140">
    <property type="entry name" value="D-isomer_DH_NAD-bd"/>
</dbReference>
<dbReference type="AlphaFoldDB" id="A0A5C6AMQ5"/>
<organism evidence="7 8">
    <name type="scientific">Botrimarina colliarenosi</name>
    <dbReference type="NCBI Taxonomy" id="2528001"/>
    <lineage>
        <taxon>Bacteria</taxon>
        <taxon>Pseudomonadati</taxon>
        <taxon>Planctomycetota</taxon>
        <taxon>Planctomycetia</taxon>
        <taxon>Pirellulales</taxon>
        <taxon>Lacipirellulaceae</taxon>
        <taxon>Botrimarina</taxon>
    </lineage>
</organism>
<dbReference type="PANTHER" id="PTHR43026">
    <property type="entry name" value="2-HYDROXYACID DEHYDROGENASE HOMOLOG 1-RELATED"/>
    <property type="match status" value="1"/>
</dbReference>
<dbReference type="PROSITE" id="PS00065">
    <property type="entry name" value="D_2_HYDROXYACID_DH_1"/>
    <property type="match status" value="1"/>
</dbReference>
<dbReference type="InterPro" id="IPR036291">
    <property type="entry name" value="NAD(P)-bd_dom_sf"/>
</dbReference>
<dbReference type="Pfam" id="PF00389">
    <property type="entry name" value="2-Hacid_dh"/>
    <property type="match status" value="1"/>
</dbReference>
<dbReference type="CDD" id="cd12183">
    <property type="entry name" value="LDH_like_2"/>
    <property type="match status" value="1"/>
</dbReference>
<protein>
    <submittedName>
        <fullName evidence="7">D-lactate dehydrogenase</fullName>
        <ecNumber evidence="7">1.1.1.28</ecNumber>
    </submittedName>
</protein>
<evidence type="ECO:0000256" key="1">
    <source>
        <dbReference type="ARBA" id="ARBA00005854"/>
    </source>
</evidence>
<gene>
    <name evidence="7" type="primary">ldhA</name>
    <name evidence="7" type="ORF">Pla108_12300</name>
</gene>
<accession>A0A5C6AMQ5</accession>
<dbReference type="RefSeq" id="WP_146443966.1">
    <property type="nucleotide sequence ID" value="NZ_SJPR01000001.1"/>
</dbReference>
<dbReference type="EMBL" id="SJPR01000001">
    <property type="protein sequence ID" value="TWU00282.1"/>
    <property type="molecule type" value="Genomic_DNA"/>
</dbReference>
<dbReference type="Gene3D" id="3.40.50.720">
    <property type="entry name" value="NAD(P)-binding Rossmann-like Domain"/>
    <property type="match status" value="2"/>
</dbReference>
<evidence type="ECO:0000259" key="5">
    <source>
        <dbReference type="Pfam" id="PF00389"/>
    </source>
</evidence>
<dbReference type="EC" id="1.1.1.28" evidence="7"/>
<dbReference type="PROSITE" id="PS00670">
    <property type="entry name" value="D_2_HYDROXYACID_DH_2"/>
    <property type="match status" value="1"/>
</dbReference>
<dbReference type="SUPFAM" id="SSF51735">
    <property type="entry name" value="NAD(P)-binding Rossmann-fold domains"/>
    <property type="match status" value="1"/>
</dbReference>
<dbReference type="Pfam" id="PF02826">
    <property type="entry name" value="2-Hacid_dh_C"/>
    <property type="match status" value="1"/>
</dbReference>
<dbReference type="GO" id="GO:0051287">
    <property type="term" value="F:NAD binding"/>
    <property type="evidence" value="ECO:0007669"/>
    <property type="project" value="InterPro"/>
</dbReference>
<evidence type="ECO:0000259" key="6">
    <source>
        <dbReference type="Pfam" id="PF02826"/>
    </source>
</evidence>
<dbReference type="InterPro" id="IPR058205">
    <property type="entry name" value="D-LDH-like"/>
</dbReference>
<comment type="similarity">
    <text evidence="1 4">Belongs to the D-isomer specific 2-hydroxyacid dehydrogenase family.</text>
</comment>
<sequence>MKTLVFSTQPYDRRFLEIANVPHRHKLEFLEARLSRGTASLADSWDAVCVFVNDRLDAETIQRLAEGGVRAVALRCAGFNNVDLDAARSASMQVVRVPAYSPHAVAEHTVGLMLALNRNLHRAYGRVRDGNFALGGLMGFDLVGRTVGVIGTGQIGEIVGRIMQGFGCRVLGFDPRPNDACQDIGIEYVDLPTLFGESDILSLHCPLTPDTHHLINTESLAQMKRGVMIINTSRGGVVDTRAVVEGLKSGQVGHLGLDVYEEEGDYFFQDLSDHAIPDDTLARLLTFPNVLITGHQAFFTHEAMTSIAETTLANLAEVETTGKCQNAVG</sequence>
<keyword evidence="8" id="KW-1185">Reference proteome</keyword>
<reference evidence="7 8" key="1">
    <citation type="submission" date="2019-02" db="EMBL/GenBank/DDBJ databases">
        <title>Deep-cultivation of Planctomycetes and their phenomic and genomic characterization uncovers novel biology.</title>
        <authorList>
            <person name="Wiegand S."/>
            <person name="Jogler M."/>
            <person name="Boedeker C."/>
            <person name="Pinto D."/>
            <person name="Vollmers J."/>
            <person name="Rivas-Marin E."/>
            <person name="Kohn T."/>
            <person name="Peeters S.H."/>
            <person name="Heuer A."/>
            <person name="Rast P."/>
            <person name="Oberbeckmann S."/>
            <person name="Bunk B."/>
            <person name="Jeske O."/>
            <person name="Meyerdierks A."/>
            <person name="Storesund J.E."/>
            <person name="Kallscheuer N."/>
            <person name="Luecker S."/>
            <person name="Lage O.M."/>
            <person name="Pohl T."/>
            <person name="Merkel B.J."/>
            <person name="Hornburger P."/>
            <person name="Mueller R.-W."/>
            <person name="Bruemmer F."/>
            <person name="Labrenz M."/>
            <person name="Spormann A.M."/>
            <person name="Op Den Camp H."/>
            <person name="Overmann J."/>
            <person name="Amann R."/>
            <person name="Jetten M.S.M."/>
            <person name="Mascher T."/>
            <person name="Medema M.H."/>
            <person name="Devos D.P."/>
            <person name="Kaster A.-K."/>
            <person name="Ovreas L."/>
            <person name="Rohde M."/>
            <person name="Galperin M.Y."/>
            <person name="Jogler C."/>
        </authorList>
    </citation>
    <scope>NUCLEOTIDE SEQUENCE [LARGE SCALE GENOMIC DNA]</scope>
    <source>
        <strain evidence="7 8">Pla108</strain>
    </source>
</reference>
<dbReference type="OrthoDB" id="277029at2"/>
<feature type="domain" description="D-isomer specific 2-hydroxyacid dehydrogenase catalytic" evidence="5">
    <location>
        <begin position="4"/>
        <end position="328"/>
    </location>
</feature>